<feature type="region of interest" description="Disordered" evidence="1">
    <location>
        <begin position="1"/>
        <end position="20"/>
    </location>
</feature>
<organism evidence="2 3">
    <name type="scientific">Aspergillus campestris (strain IBT 28561)</name>
    <dbReference type="NCBI Taxonomy" id="1392248"/>
    <lineage>
        <taxon>Eukaryota</taxon>
        <taxon>Fungi</taxon>
        <taxon>Dikarya</taxon>
        <taxon>Ascomycota</taxon>
        <taxon>Pezizomycotina</taxon>
        <taxon>Eurotiomycetes</taxon>
        <taxon>Eurotiomycetidae</taxon>
        <taxon>Eurotiales</taxon>
        <taxon>Aspergillaceae</taxon>
        <taxon>Aspergillus</taxon>
        <taxon>Aspergillus subgen. Circumdati</taxon>
    </lineage>
</organism>
<dbReference type="Proteomes" id="UP000234254">
    <property type="component" value="Unassembled WGS sequence"/>
</dbReference>
<protein>
    <submittedName>
        <fullName evidence="2">Uncharacterized protein</fullName>
    </submittedName>
</protein>
<sequence length="122" mass="13324">MTRGVTRRSTHGKSAPDIQRGRLPPCLSEHHCGLLAECGVGAIRRPHPYFRPVLLVPHVLLLKRGYSSLAMSRGVGPIVCAVNSAVCYCEQLAVCSGVLGGYYRMCRASCIEESCSFVLRYV</sequence>
<accession>A0A2I1D7M7</accession>
<reference evidence="2" key="1">
    <citation type="submission" date="2016-12" db="EMBL/GenBank/DDBJ databases">
        <title>The genomes of Aspergillus section Nigri reveals drivers in fungal speciation.</title>
        <authorList>
            <consortium name="DOE Joint Genome Institute"/>
            <person name="Vesth T.C."/>
            <person name="Nybo J."/>
            <person name="Theobald S."/>
            <person name="Brandl J."/>
            <person name="Frisvad J.C."/>
            <person name="Nielsen K.F."/>
            <person name="Lyhne E.K."/>
            <person name="Kogle M.E."/>
            <person name="Kuo A."/>
            <person name="Riley R."/>
            <person name="Clum A."/>
            <person name="Nolan M."/>
            <person name="Lipzen A."/>
            <person name="Salamov A."/>
            <person name="Henrissat B."/>
            <person name="Wiebenga A."/>
            <person name="De vries R.P."/>
            <person name="Grigoriev I.V."/>
            <person name="Mortensen U.H."/>
            <person name="Andersen M.R."/>
            <person name="Baker S.E."/>
        </authorList>
    </citation>
    <scope>NUCLEOTIDE SEQUENCE</scope>
    <source>
        <strain evidence="2">IBT 28561</strain>
    </source>
</reference>
<dbReference type="EMBL" id="MSFM01000004">
    <property type="protein sequence ID" value="PKY05863.1"/>
    <property type="molecule type" value="Genomic_DNA"/>
</dbReference>
<dbReference type="AlphaFoldDB" id="A0A2I1D7M7"/>
<gene>
    <name evidence="2" type="ORF">P168DRAFT_131653</name>
</gene>
<comment type="caution">
    <text evidence="2">The sequence shown here is derived from an EMBL/GenBank/DDBJ whole genome shotgun (WGS) entry which is preliminary data.</text>
</comment>
<keyword evidence="3" id="KW-1185">Reference proteome</keyword>
<name>A0A2I1D7M7_ASPC2</name>
<dbReference type="RefSeq" id="XP_024694457.1">
    <property type="nucleotide sequence ID" value="XM_024832691.1"/>
</dbReference>
<evidence type="ECO:0000256" key="1">
    <source>
        <dbReference type="SAM" id="MobiDB-lite"/>
    </source>
</evidence>
<dbReference type="GeneID" id="36540213"/>
<feature type="compositionally biased region" description="Basic residues" evidence="1">
    <location>
        <begin position="1"/>
        <end position="11"/>
    </location>
</feature>
<dbReference type="VEuPathDB" id="FungiDB:P168DRAFT_131653"/>
<proteinExistence type="predicted"/>
<evidence type="ECO:0000313" key="3">
    <source>
        <dbReference type="Proteomes" id="UP000234254"/>
    </source>
</evidence>
<evidence type="ECO:0000313" key="2">
    <source>
        <dbReference type="EMBL" id="PKY05863.1"/>
    </source>
</evidence>